<feature type="binding site" evidence="14">
    <location>
        <position position="363"/>
    </location>
    <ligand>
        <name>Mg(2+)</name>
        <dbReference type="ChEBI" id="CHEBI:18420"/>
        <label>1</label>
    </ligand>
</feature>
<dbReference type="InterPro" id="IPR027303">
    <property type="entry name" value="Gln_synth_gly_rich_site"/>
</dbReference>
<dbReference type="EMBL" id="ABXP02000052">
    <property type="protein sequence ID" value="KKC30098.1"/>
    <property type="molecule type" value="Genomic_DNA"/>
</dbReference>
<evidence type="ECO:0000256" key="16">
    <source>
        <dbReference type="PROSITE-ProRule" id="PRU01330"/>
    </source>
</evidence>
<evidence type="ECO:0000256" key="13">
    <source>
        <dbReference type="PIRSR" id="PIRSR604809-2"/>
    </source>
</evidence>
<evidence type="ECO:0000256" key="18">
    <source>
        <dbReference type="RuleBase" id="RU004356"/>
    </source>
</evidence>
<evidence type="ECO:0000256" key="6">
    <source>
        <dbReference type="ARBA" id="ARBA00022598"/>
    </source>
</evidence>
<evidence type="ECO:0000256" key="3">
    <source>
        <dbReference type="ARBA" id="ARBA00012937"/>
    </source>
</evidence>
<dbReference type="GO" id="GO:0006542">
    <property type="term" value="P:glutamine biosynthetic process"/>
    <property type="evidence" value="ECO:0007669"/>
    <property type="project" value="InterPro"/>
</dbReference>
<dbReference type="Pfam" id="PF03951">
    <property type="entry name" value="Gln-synt_N"/>
    <property type="match status" value="1"/>
</dbReference>
<evidence type="ECO:0000313" key="21">
    <source>
        <dbReference type="EMBL" id="KKC30098.1"/>
    </source>
</evidence>
<dbReference type="InterPro" id="IPR014746">
    <property type="entry name" value="Gln_synth/guanido_kin_cat_dom"/>
</dbReference>
<accession>B7R6K0</accession>
<dbReference type="GO" id="GO:0046872">
    <property type="term" value="F:metal ion binding"/>
    <property type="evidence" value="ECO:0007669"/>
    <property type="project" value="UniProtKB-KW"/>
</dbReference>
<name>B7R6K0_9THEO</name>
<dbReference type="PANTHER" id="PTHR43785">
    <property type="entry name" value="GAMMA-GLUTAMYLPUTRESCINE SYNTHETASE"/>
    <property type="match status" value="1"/>
</dbReference>
<comment type="subcellular location">
    <subcellularLocation>
        <location evidence="1">Cytoplasm</location>
    </subcellularLocation>
</comment>
<feature type="domain" description="GS beta-grasp" evidence="19">
    <location>
        <begin position="47"/>
        <end position="132"/>
    </location>
</feature>
<feature type="binding site" evidence="14">
    <location>
        <position position="162"/>
    </location>
    <ligand>
        <name>Mg(2+)</name>
        <dbReference type="ChEBI" id="CHEBI:18420"/>
        <label>1</label>
    </ligand>
</feature>
<evidence type="ECO:0000256" key="14">
    <source>
        <dbReference type="PIRSR" id="PIRSR604809-3"/>
    </source>
</evidence>
<reference evidence="21 22" key="1">
    <citation type="submission" date="2008-07" db="EMBL/GenBank/DDBJ databases">
        <authorList>
            <person name="Gonzalez J."/>
            <person name="Sokolova T."/>
            <person name="Ferriera S."/>
            <person name="Johnson J."/>
            <person name="Kravitz S."/>
            <person name="Beeson K."/>
            <person name="Sutton G."/>
            <person name="Rogers Y.-H."/>
            <person name="Friedman R."/>
            <person name="Frazier M."/>
            <person name="Venter J.C."/>
        </authorList>
    </citation>
    <scope>NUCLEOTIDE SEQUENCE [LARGE SCALE GENOMIC DNA]</scope>
    <source>
        <strain evidence="21 22">DSM 12653</strain>
    </source>
</reference>
<feature type="binding site" evidence="13">
    <location>
        <begin position="229"/>
        <end position="231"/>
    </location>
    <ligand>
        <name>ATP</name>
        <dbReference type="ChEBI" id="CHEBI:30616"/>
    </ligand>
</feature>
<dbReference type="PROSITE" id="PS00180">
    <property type="entry name" value="GLNA_1"/>
    <property type="match status" value="1"/>
</dbReference>
<dbReference type="PROSITE" id="PS51986">
    <property type="entry name" value="GS_BETA_GRASP"/>
    <property type="match status" value="1"/>
</dbReference>
<evidence type="ECO:0000256" key="1">
    <source>
        <dbReference type="ARBA" id="ARBA00004496"/>
    </source>
</evidence>
<keyword evidence="7 14" id="KW-0479">Metal-binding</keyword>
<evidence type="ECO:0000256" key="15">
    <source>
        <dbReference type="PIRSR" id="PIRSR604809-50"/>
    </source>
</evidence>
<feature type="domain" description="GS catalytic" evidence="20">
    <location>
        <begin position="139"/>
        <end position="474"/>
    </location>
</feature>
<evidence type="ECO:0000256" key="7">
    <source>
        <dbReference type="ARBA" id="ARBA00022723"/>
    </source>
</evidence>
<protein>
    <recommendedName>
        <fullName evidence="4 18">Glutamine synthetase</fullName>
        <ecNumber evidence="3 18">6.3.1.2</ecNumber>
    </recommendedName>
</protein>
<keyword evidence="15" id="KW-0597">Phosphoprotein</keyword>
<evidence type="ECO:0000256" key="2">
    <source>
        <dbReference type="ARBA" id="ARBA00009897"/>
    </source>
</evidence>
<feature type="binding site" evidence="14">
    <location>
        <position position="226"/>
    </location>
    <ligand>
        <name>Mg(2+)</name>
        <dbReference type="ChEBI" id="CHEBI:18420"/>
        <label>1</label>
    </ligand>
</feature>
<dbReference type="PROSITE" id="PS00181">
    <property type="entry name" value="GLNA_ATP"/>
    <property type="match status" value="1"/>
</dbReference>
<evidence type="ECO:0000313" key="22">
    <source>
        <dbReference type="Proteomes" id="UP000010146"/>
    </source>
</evidence>
<dbReference type="SMART" id="SM01230">
    <property type="entry name" value="Gln-synt_C"/>
    <property type="match status" value="1"/>
</dbReference>
<feature type="binding site" evidence="13">
    <location>
        <position position="346"/>
    </location>
    <ligand>
        <name>ATP</name>
        <dbReference type="ChEBI" id="CHEBI:30616"/>
    </ligand>
</feature>
<feature type="binding site" evidence="14">
    <location>
        <position position="275"/>
    </location>
    <ligand>
        <name>Mg(2+)</name>
        <dbReference type="ChEBI" id="CHEBI:18420"/>
        <label>1</label>
    </ligand>
</feature>
<feature type="binding site" evidence="13">
    <location>
        <position position="214"/>
    </location>
    <ligand>
        <name>ATP</name>
        <dbReference type="ChEBI" id="CHEBI:30616"/>
    </ligand>
</feature>
<dbReference type="EC" id="6.3.1.2" evidence="3 18"/>
<gene>
    <name evidence="21" type="ORF">CDSM653_00883</name>
</gene>
<dbReference type="PROSITE" id="PS51987">
    <property type="entry name" value="GS_CATALYTIC"/>
    <property type="match status" value="1"/>
</dbReference>
<feature type="binding site" evidence="12">
    <location>
        <position position="346"/>
    </location>
    <ligand>
        <name>L-glutamate</name>
        <dbReference type="ChEBI" id="CHEBI:29985"/>
    </ligand>
</feature>
<feature type="binding site" evidence="14">
    <location>
        <position position="219"/>
    </location>
    <ligand>
        <name>Mg(2+)</name>
        <dbReference type="ChEBI" id="CHEBI:18420"/>
        <label>2</label>
    </ligand>
</feature>
<comment type="catalytic activity">
    <reaction evidence="11 18">
        <text>L-glutamate + NH4(+) + ATP = L-glutamine + ADP + phosphate + H(+)</text>
        <dbReference type="Rhea" id="RHEA:16169"/>
        <dbReference type="ChEBI" id="CHEBI:15378"/>
        <dbReference type="ChEBI" id="CHEBI:28938"/>
        <dbReference type="ChEBI" id="CHEBI:29985"/>
        <dbReference type="ChEBI" id="CHEBI:30616"/>
        <dbReference type="ChEBI" id="CHEBI:43474"/>
        <dbReference type="ChEBI" id="CHEBI:58359"/>
        <dbReference type="ChEBI" id="CHEBI:456216"/>
        <dbReference type="EC" id="6.3.1.2"/>
    </reaction>
</comment>
<dbReference type="GO" id="GO:0005524">
    <property type="term" value="F:ATP binding"/>
    <property type="evidence" value="ECO:0007669"/>
    <property type="project" value="UniProtKB-KW"/>
</dbReference>
<dbReference type="FunFam" id="3.30.590.10:FF:000003">
    <property type="entry name" value="Glutamine synthetase 2"/>
    <property type="match status" value="1"/>
</dbReference>
<reference evidence="21 22" key="2">
    <citation type="journal article" date="2015" name="BMC Genomics">
        <title>Analysis of three genomes within the thermophilic bacterial species Caldanaerobacter subterraneus with a focus on carbon monoxide dehydrogenase evolution and hydrolase diversity.</title>
        <authorList>
            <person name="Sant'Anna F.H."/>
            <person name="Lebedinsky A.V."/>
            <person name="Sokolova T.G."/>
            <person name="Robb F.T."/>
            <person name="Gonzalez J.M."/>
        </authorList>
    </citation>
    <scope>NUCLEOTIDE SEQUENCE [LARGE SCALE GENOMIC DNA]</scope>
    <source>
        <strain evidence="21 22">DSM 12653</strain>
    </source>
</reference>
<dbReference type="SUPFAM" id="SSF54368">
    <property type="entry name" value="Glutamine synthetase, N-terminal domain"/>
    <property type="match status" value="1"/>
</dbReference>
<comment type="cofactor">
    <cofactor evidence="14">
        <name>Mg(2+)</name>
        <dbReference type="ChEBI" id="CHEBI:18420"/>
    </cofactor>
    <text evidence="14">Binds 2 Mg(2+) ions per subunit.</text>
</comment>
<dbReference type="GO" id="GO:0004356">
    <property type="term" value="F:glutamine synthetase activity"/>
    <property type="evidence" value="ECO:0007669"/>
    <property type="project" value="UniProtKB-EC"/>
</dbReference>
<dbReference type="PANTHER" id="PTHR43785:SF12">
    <property type="entry name" value="TYPE-1 GLUTAMINE SYNTHETASE 2"/>
    <property type="match status" value="1"/>
</dbReference>
<feature type="binding site" evidence="12">
    <location>
        <position position="365"/>
    </location>
    <ligand>
        <name>L-glutamate</name>
        <dbReference type="ChEBI" id="CHEBI:29985"/>
    </ligand>
</feature>
<evidence type="ECO:0000256" key="5">
    <source>
        <dbReference type="ARBA" id="ARBA00022490"/>
    </source>
</evidence>
<reference evidence="22" key="3">
    <citation type="submission" date="2015-02" db="EMBL/GenBank/DDBJ databases">
        <title>Genome analysis of three genomes within the thermophilic hydrogenogenic bacterial species Caldanaerobacter subterraneus.</title>
        <authorList>
            <person name="Sant'Anna F.H."/>
            <person name="Lebedinsky A."/>
            <person name="Sokolova T."/>
            <person name="Robb F.T."/>
            <person name="Gonzalez J.M."/>
        </authorList>
    </citation>
    <scope>NUCLEOTIDE SEQUENCE [LARGE SCALE GENOMIC DNA]</scope>
    <source>
        <strain evidence="22">DSM 12653</strain>
    </source>
</reference>
<evidence type="ECO:0000256" key="10">
    <source>
        <dbReference type="ARBA" id="ARBA00022842"/>
    </source>
</evidence>
<dbReference type="Proteomes" id="UP000010146">
    <property type="component" value="Unassembled WGS sequence"/>
</dbReference>
<feature type="binding site" evidence="12">
    <location>
        <position position="328"/>
    </location>
    <ligand>
        <name>L-glutamate</name>
        <dbReference type="ChEBI" id="CHEBI:29985"/>
    </ligand>
</feature>
<dbReference type="InterPro" id="IPR004809">
    <property type="entry name" value="Gln_synth_I"/>
</dbReference>
<feature type="binding site" evidence="14">
    <location>
        <position position="164"/>
    </location>
    <ligand>
        <name>Mg(2+)</name>
        <dbReference type="ChEBI" id="CHEBI:18420"/>
        <label>1</label>
    </ligand>
</feature>
<dbReference type="Gene3D" id="3.10.20.70">
    <property type="entry name" value="Glutamine synthetase, N-terminal domain"/>
    <property type="match status" value="1"/>
</dbReference>
<dbReference type="FunFam" id="3.10.20.70:FF:000005">
    <property type="entry name" value="Glutamine synthetase"/>
    <property type="match status" value="1"/>
</dbReference>
<keyword evidence="5" id="KW-0963">Cytoplasm</keyword>
<keyword evidence="6 18" id="KW-0436">Ligase</keyword>
<dbReference type="InterPro" id="IPR027302">
    <property type="entry name" value="Gln_synth_N_conserv_site"/>
</dbReference>
<keyword evidence="9 13" id="KW-0067">ATP-binding</keyword>
<evidence type="ECO:0000256" key="11">
    <source>
        <dbReference type="ARBA" id="ARBA00049436"/>
    </source>
</evidence>
<sequence>MNKILRDGKGSLRGEPLVTSPLILFLRRKIMGKKYSKEDVLKLAKEHKVEYVHLQFTDIFGIMKNVSIPVEELEKALNNEIMFDGSSIDGFVRIEESDMYLRPDPDTFVIFPWKKESGVEARLICDIYNYDGTPFEGDPRYVLKRNLEEAKKMGYEFKVGPECEFYLFLKDEKGNLTTITQDEAGYFDMAPVDLGENARKEMVATLKELGFEIEASHHEVGPGQHEIDFKYDDALTTADNVMTFKMVVRIIAQKHGLHATFMPKPVFGIAGSGMHMNMSLTKDGKNVFYDPNDPLGLSKECYNFIGGLMKHAKGMTAVTNPTVNSYKRLVSGYEAPVNIAWSLRNRSPLIRIPAKRGEATRIELRSPDPSSNPYLALAVALAAGLDGIKKGIIPPPPVNGNVYHMSDEELKNFGIEKLPGSLEEALEELEKDEVIKKALGNHVYTKFMEAKRSEWDEYKIYVTQWELMKYLSTF</sequence>
<dbReference type="Pfam" id="PF00120">
    <property type="entry name" value="Gln-synt_C"/>
    <property type="match status" value="1"/>
</dbReference>
<organism evidence="21 22">
    <name type="scientific">Caldanaerobacter subterraneus subsp. pacificus DSM 12653</name>
    <dbReference type="NCBI Taxonomy" id="391606"/>
    <lineage>
        <taxon>Bacteria</taxon>
        <taxon>Bacillati</taxon>
        <taxon>Bacillota</taxon>
        <taxon>Clostridia</taxon>
        <taxon>Thermoanaerobacterales</taxon>
        <taxon>Thermoanaerobacteraceae</taxon>
        <taxon>Caldanaerobacter</taxon>
    </lineage>
</organism>
<evidence type="ECO:0000256" key="4">
    <source>
        <dbReference type="ARBA" id="ARBA00021364"/>
    </source>
</evidence>
<evidence type="ECO:0000256" key="12">
    <source>
        <dbReference type="PIRSR" id="PIRSR604809-1"/>
    </source>
</evidence>
<feature type="modified residue" description="O-AMP-tyrosine" evidence="15">
    <location>
        <position position="403"/>
    </location>
</feature>
<evidence type="ECO:0000259" key="19">
    <source>
        <dbReference type="PROSITE" id="PS51986"/>
    </source>
</evidence>
<dbReference type="InterPro" id="IPR008147">
    <property type="entry name" value="Gln_synt_N"/>
</dbReference>
<dbReference type="NCBIfam" id="TIGR00653">
    <property type="entry name" value="GlnA"/>
    <property type="match status" value="1"/>
</dbReference>
<comment type="similarity">
    <text evidence="2 16 17">Belongs to the glutamine synthetase family.</text>
</comment>
<evidence type="ECO:0000256" key="9">
    <source>
        <dbReference type="ARBA" id="ARBA00022840"/>
    </source>
</evidence>
<dbReference type="InterPro" id="IPR008146">
    <property type="entry name" value="Gln_synth_cat_dom"/>
</dbReference>
<dbReference type="AlphaFoldDB" id="B7R6K0"/>
<evidence type="ECO:0000259" key="20">
    <source>
        <dbReference type="PROSITE" id="PS51987"/>
    </source>
</evidence>
<evidence type="ECO:0000256" key="17">
    <source>
        <dbReference type="RuleBase" id="RU000384"/>
    </source>
</evidence>
<feature type="binding site" evidence="12">
    <location>
        <position position="334"/>
    </location>
    <ligand>
        <name>L-glutamate</name>
        <dbReference type="ChEBI" id="CHEBI:29985"/>
    </ligand>
</feature>
<evidence type="ECO:0000256" key="8">
    <source>
        <dbReference type="ARBA" id="ARBA00022741"/>
    </source>
</evidence>
<dbReference type="SUPFAM" id="SSF55931">
    <property type="entry name" value="Glutamine synthetase/guanido kinase"/>
    <property type="match status" value="1"/>
</dbReference>
<dbReference type="InterPro" id="IPR036651">
    <property type="entry name" value="Gln_synt_N_sf"/>
</dbReference>
<keyword evidence="10 14" id="KW-0460">Magnesium</keyword>
<proteinExistence type="inferred from homology"/>
<dbReference type="Gene3D" id="3.30.590.10">
    <property type="entry name" value="Glutamine synthetase/guanido kinase, catalytic domain"/>
    <property type="match status" value="1"/>
</dbReference>
<keyword evidence="8 13" id="KW-0547">Nucleotide-binding</keyword>
<comment type="caution">
    <text evidence="21">The sequence shown here is derived from an EMBL/GenBank/DDBJ whole genome shotgun (WGS) entry which is preliminary data.</text>
</comment>
<dbReference type="GO" id="GO:0005737">
    <property type="term" value="C:cytoplasm"/>
    <property type="evidence" value="ECO:0007669"/>
    <property type="project" value="UniProtKB-SubCell"/>
</dbReference>